<name>A0ACB8TQT0_9APHY</name>
<evidence type="ECO:0000313" key="1">
    <source>
        <dbReference type="EMBL" id="KAI0084417.1"/>
    </source>
</evidence>
<accession>A0ACB8TQT0</accession>
<keyword evidence="2" id="KW-1185">Reference proteome</keyword>
<protein>
    <submittedName>
        <fullName evidence="1">Uncharacterized protein</fullName>
    </submittedName>
</protein>
<proteinExistence type="predicted"/>
<sequence>MIILICQFTGTTLFETYKAFTRFTMDSNPPSQAFPLELILMEMGVNLTLGVAISFGLIVTMLYGITSVQTFIYFSNEPRDGKYMKSAVFALWIIDTLGAIVSGHVVYRYCVQALLNPILWTQFGWSNSVTFILLSFSNAIVTAVFANRLWRLEGKIWSLILILPPAILAFIGGQAIGIYIIIIKDFLELRRHITWLYYTVFALQVFSDIAIMISLCIALLRRRSPIGRPRSVIGILILFSINTCLLTSSVGLAALLTNALSPKTFFWQGLDAVLPKVMLNALLALLNSHWVLLVTGQEGARLCSILHLRSTTRQTPQPLARM</sequence>
<dbReference type="Proteomes" id="UP001055072">
    <property type="component" value="Unassembled WGS sequence"/>
</dbReference>
<evidence type="ECO:0000313" key="2">
    <source>
        <dbReference type="Proteomes" id="UP001055072"/>
    </source>
</evidence>
<reference evidence="1" key="1">
    <citation type="journal article" date="2021" name="Environ. Microbiol.">
        <title>Gene family expansions and transcriptome signatures uncover fungal adaptations to wood decay.</title>
        <authorList>
            <person name="Hage H."/>
            <person name="Miyauchi S."/>
            <person name="Viragh M."/>
            <person name="Drula E."/>
            <person name="Min B."/>
            <person name="Chaduli D."/>
            <person name="Navarro D."/>
            <person name="Favel A."/>
            <person name="Norest M."/>
            <person name="Lesage-Meessen L."/>
            <person name="Balint B."/>
            <person name="Merenyi Z."/>
            <person name="de Eugenio L."/>
            <person name="Morin E."/>
            <person name="Martinez A.T."/>
            <person name="Baldrian P."/>
            <person name="Stursova M."/>
            <person name="Martinez M.J."/>
            <person name="Novotny C."/>
            <person name="Magnuson J.K."/>
            <person name="Spatafora J.W."/>
            <person name="Maurice S."/>
            <person name="Pangilinan J."/>
            <person name="Andreopoulos W."/>
            <person name="LaButti K."/>
            <person name="Hundley H."/>
            <person name="Na H."/>
            <person name="Kuo A."/>
            <person name="Barry K."/>
            <person name="Lipzen A."/>
            <person name="Henrissat B."/>
            <person name="Riley R."/>
            <person name="Ahrendt S."/>
            <person name="Nagy L.G."/>
            <person name="Grigoriev I.V."/>
            <person name="Martin F."/>
            <person name="Rosso M.N."/>
        </authorList>
    </citation>
    <scope>NUCLEOTIDE SEQUENCE</scope>
    <source>
        <strain evidence="1">CBS 384.51</strain>
    </source>
</reference>
<gene>
    <name evidence="1" type="ORF">BDY19DRAFT_538463</name>
</gene>
<comment type="caution">
    <text evidence="1">The sequence shown here is derived from an EMBL/GenBank/DDBJ whole genome shotgun (WGS) entry which is preliminary data.</text>
</comment>
<organism evidence="1 2">
    <name type="scientific">Irpex rosettiformis</name>
    <dbReference type="NCBI Taxonomy" id="378272"/>
    <lineage>
        <taxon>Eukaryota</taxon>
        <taxon>Fungi</taxon>
        <taxon>Dikarya</taxon>
        <taxon>Basidiomycota</taxon>
        <taxon>Agaricomycotina</taxon>
        <taxon>Agaricomycetes</taxon>
        <taxon>Polyporales</taxon>
        <taxon>Irpicaceae</taxon>
        <taxon>Irpex</taxon>
    </lineage>
</organism>
<dbReference type="EMBL" id="MU274943">
    <property type="protein sequence ID" value="KAI0084417.1"/>
    <property type="molecule type" value="Genomic_DNA"/>
</dbReference>